<feature type="transmembrane region" description="Helical" evidence="2">
    <location>
        <begin position="545"/>
        <end position="565"/>
    </location>
</feature>
<feature type="transmembrane region" description="Helical" evidence="2">
    <location>
        <begin position="512"/>
        <end position="533"/>
    </location>
</feature>
<feature type="transmembrane region" description="Helical" evidence="2">
    <location>
        <begin position="332"/>
        <end position="355"/>
    </location>
</feature>
<feature type="transmembrane region" description="Helical" evidence="2">
    <location>
        <begin position="392"/>
        <end position="413"/>
    </location>
</feature>
<feature type="transmembrane region" description="Helical" evidence="2">
    <location>
        <begin position="441"/>
        <end position="460"/>
    </location>
</feature>
<accession>A0A9W7A9R5</accession>
<feature type="transmembrane region" description="Helical" evidence="2">
    <location>
        <begin position="234"/>
        <end position="254"/>
    </location>
</feature>
<evidence type="ECO:0000256" key="1">
    <source>
        <dbReference type="SAM" id="MobiDB-lite"/>
    </source>
</evidence>
<feature type="transmembrane region" description="Helical" evidence="2">
    <location>
        <begin position="148"/>
        <end position="167"/>
    </location>
</feature>
<feature type="transmembrane region" description="Helical" evidence="2">
    <location>
        <begin position="367"/>
        <end position="386"/>
    </location>
</feature>
<evidence type="ECO:0000313" key="4">
    <source>
        <dbReference type="Proteomes" id="UP001162640"/>
    </source>
</evidence>
<dbReference type="Proteomes" id="UP001162640">
    <property type="component" value="Unassembled WGS sequence"/>
</dbReference>
<feature type="transmembrane region" description="Helical" evidence="2">
    <location>
        <begin position="674"/>
        <end position="700"/>
    </location>
</feature>
<keyword evidence="2" id="KW-0812">Transmembrane</keyword>
<dbReference type="EMBL" id="BLQM01000124">
    <property type="protein sequence ID" value="GMH66736.1"/>
    <property type="molecule type" value="Genomic_DNA"/>
</dbReference>
<keyword evidence="2" id="KW-0472">Membrane</keyword>
<feature type="region of interest" description="Disordered" evidence="1">
    <location>
        <begin position="1"/>
        <end position="74"/>
    </location>
</feature>
<feature type="transmembrane region" description="Helical" evidence="2">
    <location>
        <begin position="706"/>
        <end position="731"/>
    </location>
</feature>
<evidence type="ECO:0000256" key="2">
    <source>
        <dbReference type="SAM" id="Phobius"/>
    </source>
</evidence>
<feature type="region of interest" description="Disordered" evidence="1">
    <location>
        <begin position="897"/>
        <end position="917"/>
    </location>
</feature>
<feature type="transmembrane region" description="Helical" evidence="2">
    <location>
        <begin position="111"/>
        <end position="136"/>
    </location>
</feature>
<feature type="transmembrane region" description="Helical" evidence="2">
    <location>
        <begin position="829"/>
        <end position="848"/>
    </location>
</feature>
<protein>
    <submittedName>
        <fullName evidence="3">Uncharacterized protein</fullName>
    </submittedName>
</protein>
<feature type="transmembrane region" description="Helical" evidence="2">
    <location>
        <begin position="179"/>
        <end position="198"/>
    </location>
</feature>
<dbReference type="AlphaFoldDB" id="A0A9W7A9R5"/>
<gene>
    <name evidence="3" type="ORF">TL16_g04497</name>
</gene>
<feature type="compositionally biased region" description="Low complexity" evidence="1">
    <location>
        <begin position="1"/>
        <end position="62"/>
    </location>
</feature>
<sequence>MPPSSSTMSNSTPLSTTPLSTPSTVSWTGSTTTCTTSPTESLYSSSASTSTSTVSTTSLGGTRSKKTKKKKGMKDDLISFEGKAVRNIMNIGQQGMEAGVFPRFQKMSWSLFLAILLVCSIPPIFSMSLFSSLGWGLSIFKLTKKVEFMVNFYILTAMFILLCLNVFDSHLWEGSRRMMARRGLYGFCLFLFSLSVVFSCGKHPYGPLCMFALGTPIWLVISKHVLLRASFKDFVGWLPGPLFLLSISIFAYWLNWTWKGKEAEEIDAGGDNVGNEWSIDIRNKYAMEIGCAPNFDEYPQCESLYNEESAEWLTGVLPGGCTEVYDTCLDAFLIWSMPFFVSLYLFFLSHMAIYVKIDELDGAPQGFSRLIMLLIFGLWCAASMSASNAAVTNAFIAFLLFCGLSTAVVFIFVHSRKSAEERLLTPFTSMMKKYFHKYGDWFRGFAILICLPIAGIHAWLSFVTQCIRKSGINKFAPPIKDEDRQYYLTKTASGQFNSLLGWRWSSVLQKSLIIGLCIQTMTVIITKFTYLFLAWLKVEVKSMDLMSVTLIMVIVGVTMFLFPPIPGVPIYFTSGIILVAAGEKTLGTPMAIVYTCAFNLILKLLACTVQQKCIGTPLKRNIAVRQAVGINTPLIRTIKLVLSKKGFSTVKVATLVGGPDWPTSVLCGILDLPLLPILIGTLPVIIIIVPTVLSGSFVYLAEDYTWAGTASAISMSVTGLIIMGAPAIMLYHVEKAMEEEKEVLEQMPYDQEVLIADENEEQRRLLFLDVTSWGNTRWWMKTILITGNVAMGLSVYLVMGGGEMCFARFTMKDSIERDLGGDAWSLIKFPGYIAIGLLVYGIFALTVFHKWANKKTDRALQHGLVVVGTKGTGVNYLAAGGRSGSVVSVESASTVGSGLEIGGGEEEDGEVKTPDNV</sequence>
<feature type="transmembrane region" description="Helical" evidence="2">
    <location>
        <begin position="585"/>
        <end position="602"/>
    </location>
</feature>
<evidence type="ECO:0000313" key="3">
    <source>
        <dbReference type="EMBL" id="GMH66736.1"/>
    </source>
</evidence>
<name>A0A9W7A9R5_9STRA</name>
<reference evidence="4" key="1">
    <citation type="journal article" date="2023" name="Commun. Biol.">
        <title>Genome analysis of Parmales, the sister group of diatoms, reveals the evolutionary specialization of diatoms from phago-mixotrophs to photoautotrophs.</title>
        <authorList>
            <person name="Ban H."/>
            <person name="Sato S."/>
            <person name="Yoshikawa S."/>
            <person name="Yamada K."/>
            <person name="Nakamura Y."/>
            <person name="Ichinomiya M."/>
            <person name="Sato N."/>
            <person name="Blanc-Mathieu R."/>
            <person name="Endo H."/>
            <person name="Kuwata A."/>
            <person name="Ogata H."/>
        </authorList>
    </citation>
    <scope>NUCLEOTIDE SEQUENCE [LARGE SCALE GENOMIC DNA]</scope>
</reference>
<proteinExistence type="predicted"/>
<comment type="caution">
    <text evidence="3">The sequence shown here is derived from an EMBL/GenBank/DDBJ whole genome shotgun (WGS) entry which is preliminary data.</text>
</comment>
<feature type="transmembrane region" description="Helical" evidence="2">
    <location>
        <begin position="204"/>
        <end position="222"/>
    </location>
</feature>
<organism evidence="3 4">
    <name type="scientific">Triparma laevis f. inornata</name>
    <dbReference type="NCBI Taxonomy" id="1714386"/>
    <lineage>
        <taxon>Eukaryota</taxon>
        <taxon>Sar</taxon>
        <taxon>Stramenopiles</taxon>
        <taxon>Ochrophyta</taxon>
        <taxon>Bolidophyceae</taxon>
        <taxon>Parmales</taxon>
        <taxon>Triparmaceae</taxon>
        <taxon>Triparma</taxon>
    </lineage>
</organism>
<keyword evidence="2" id="KW-1133">Transmembrane helix</keyword>
<feature type="transmembrane region" description="Helical" evidence="2">
    <location>
        <begin position="783"/>
        <end position="809"/>
    </location>
</feature>
<feature type="compositionally biased region" description="Basic residues" evidence="1">
    <location>
        <begin position="63"/>
        <end position="72"/>
    </location>
</feature>